<feature type="signal peptide" evidence="1">
    <location>
        <begin position="1"/>
        <end position="29"/>
    </location>
</feature>
<feature type="chain" id="PRO_5045691220" evidence="1">
    <location>
        <begin position="30"/>
        <end position="230"/>
    </location>
</feature>
<evidence type="ECO:0000256" key="1">
    <source>
        <dbReference type="SAM" id="SignalP"/>
    </source>
</evidence>
<organism evidence="2 3">
    <name type="scientific">Piscinibacterium candidicorallinum</name>
    <dbReference type="NCBI Taxonomy" id="1793872"/>
    <lineage>
        <taxon>Bacteria</taxon>
        <taxon>Pseudomonadati</taxon>
        <taxon>Pseudomonadota</taxon>
        <taxon>Betaproteobacteria</taxon>
        <taxon>Burkholderiales</taxon>
        <taxon>Piscinibacterium</taxon>
    </lineage>
</organism>
<accession>A0ABV7H9A5</accession>
<sequence length="230" mass="26298">MRFTFAPSMPRAARLLACALLALPALVNAGPLTGFKDSWMVMGEASELNQDWMINRAFTGKDALGVGYHRWKMDGSPHRVEHTGVNYVRRVARWNRPDSQANLWFALDVGTTRETHPSGHRMADRTGWMPMVQFDWETTRLYTLVSAATLRGKGGLQYDTYKAQAGFSFYEVNFDEWQPWLVVEAKRMPRFDDKVEVTPFLRMIHKSLYVEVGANTEGKPRVAVMKVFAF</sequence>
<proteinExistence type="predicted"/>
<name>A0ABV7H9A5_9BURK</name>
<keyword evidence="3" id="KW-1185">Reference proteome</keyword>
<protein>
    <submittedName>
        <fullName evidence="2">Uncharacterized protein</fullName>
    </submittedName>
</protein>
<dbReference type="Proteomes" id="UP001595556">
    <property type="component" value="Unassembled WGS sequence"/>
</dbReference>
<evidence type="ECO:0000313" key="3">
    <source>
        <dbReference type="Proteomes" id="UP001595556"/>
    </source>
</evidence>
<comment type="caution">
    <text evidence="2">The sequence shown here is derived from an EMBL/GenBank/DDBJ whole genome shotgun (WGS) entry which is preliminary data.</text>
</comment>
<reference evidence="3" key="1">
    <citation type="journal article" date="2019" name="Int. J. Syst. Evol. Microbiol.">
        <title>The Global Catalogue of Microorganisms (GCM) 10K type strain sequencing project: providing services to taxonomists for standard genome sequencing and annotation.</title>
        <authorList>
            <consortium name="The Broad Institute Genomics Platform"/>
            <consortium name="The Broad Institute Genome Sequencing Center for Infectious Disease"/>
            <person name="Wu L."/>
            <person name="Ma J."/>
        </authorList>
    </citation>
    <scope>NUCLEOTIDE SEQUENCE [LARGE SCALE GENOMIC DNA]</scope>
    <source>
        <strain evidence="3">KCTC 52168</strain>
    </source>
</reference>
<gene>
    <name evidence="2" type="ORF">ACFOEN_17000</name>
</gene>
<evidence type="ECO:0000313" key="2">
    <source>
        <dbReference type="EMBL" id="MFC3149323.1"/>
    </source>
</evidence>
<keyword evidence="1" id="KW-0732">Signal</keyword>
<dbReference type="EMBL" id="JBHRTI010000010">
    <property type="protein sequence ID" value="MFC3149323.1"/>
    <property type="molecule type" value="Genomic_DNA"/>
</dbReference>
<dbReference type="RefSeq" id="WP_377305987.1">
    <property type="nucleotide sequence ID" value="NZ_JBHRTI010000010.1"/>
</dbReference>